<evidence type="ECO:0000313" key="5">
    <source>
        <dbReference type="Proteomes" id="UP000223968"/>
    </source>
</evidence>
<dbReference type="Pfam" id="PF07859">
    <property type="entry name" value="Abhydrolase_3"/>
    <property type="match status" value="1"/>
</dbReference>
<protein>
    <recommendedName>
        <fullName evidence="3">Alpha/beta hydrolase fold-3 domain-containing protein</fullName>
    </recommendedName>
</protein>
<feature type="domain" description="Alpha/beta hydrolase fold-3" evidence="3">
    <location>
        <begin position="100"/>
        <end position="316"/>
    </location>
</feature>
<feature type="compositionally biased region" description="Basic and acidic residues" evidence="2">
    <location>
        <begin position="327"/>
        <end position="341"/>
    </location>
</feature>
<evidence type="ECO:0000256" key="1">
    <source>
        <dbReference type="ARBA" id="ARBA00022801"/>
    </source>
</evidence>
<dbReference type="OrthoDB" id="408631at2759"/>
<dbReference type="AlphaFoldDB" id="A0A2B7WWZ8"/>
<accession>A0A2B7WWZ8</accession>
<dbReference type="EMBL" id="PDNB01000175">
    <property type="protein sequence ID" value="PGH01215.1"/>
    <property type="molecule type" value="Genomic_DNA"/>
</dbReference>
<comment type="caution">
    <text evidence="4">The sequence shown here is derived from an EMBL/GenBank/DDBJ whole genome shotgun (WGS) entry which is preliminary data.</text>
</comment>
<dbReference type="STRING" id="1447875.A0A2B7WWZ8"/>
<reference evidence="4 5" key="1">
    <citation type="submission" date="2017-10" db="EMBL/GenBank/DDBJ databases">
        <title>Comparative genomics in systemic dimorphic fungi from Ajellomycetaceae.</title>
        <authorList>
            <person name="Munoz J.F."/>
            <person name="Mcewen J.G."/>
            <person name="Clay O.K."/>
            <person name="Cuomo C.A."/>
        </authorList>
    </citation>
    <scope>NUCLEOTIDE SEQUENCE [LARGE SCALE GENOMIC DNA]</scope>
    <source>
        <strain evidence="4 5">UAMH5409</strain>
    </source>
</reference>
<dbReference type="Proteomes" id="UP000223968">
    <property type="component" value="Unassembled WGS sequence"/>
</dbReference>
<dbReference type="InterPro" id="IPR013094">
    <property type="entry name" value="AB_hydrolase_3"/>
</dbReference>
<proteinExistence type="predicted"/>
<keyword evidence="1" id="KW-0378">Hydrolase</keyword>
<sequence length="341" mass="37445">MAAQSALTVDSRLFKPSAAPEAANVSNKQISAMAVGRPNWWDIGAPKYREMAARGELILPAPALLPEATDFFIPSREAGRSIPCRVVRPAGATPPAGIFMHIHGGGWVMWTEKHQDPSLKSYADATNVVAISIGYRLAPEHPFPAAPHDCYDAAEWLIQNGVKEFGAPLKFVGGESAGGHLSMLTAQHLLTHPDAKFSQYQLRGLILHFGVFDLSWTPSVLNFNRDPPYVIGLADMVHYREAFLPDPTTNYKDPSISPLHFNFYALPEDTKLPAAYFTCGTEDLLLDDTMFMSTKWQMAGGEAIVRIVPGAPHGFIGTPEGMYPGTKETKEESYQFSRDRV</sequence>
<dbReference type="GO" id="GO:0016787">
    <property type="term" value="F:hydrolase activity"/>
    <property type="evidence" value="ECO:0007669"/>
    <property type="project" value="UniProtKB-KW"/>
</dbReference>
<dbReference type="PANTHER" id="PTHR48081:SF8">
    <property type="entry name" value="ALPHA_BETA HYDROLASE FOLD-3 DOMAIN-CONTAINING PROTEIN-RELATED"/>
    <property type="match status" value="1"/>
</dbReference>
<gene>
    <name evidence="4" type="ORF">AJ79_07986</name>
</gene>
<keyword evidence="5" id="KW-1185">Reference proteome</keyword>
<dbReference type="Gene3D" id="3.40.50.1820">
    <property type="entry name" value="alpha/beta hydrolase"/>
    <property type="match status" value="1"/>
</dbReference>
<evidence type="ECO:0000313" key="4">
    <source>
        <dbReference type="EMBL" id="PGH01215.1"/>
    </source>
</evidence>
<feature type="region of interest" description="Disordered" evidence="2">
    <location>
        <begin position="318"/>
        <end position="341"/>
    </location>
</feature>
<name>A0A2B7WWZ8_9EURO</name>
<evidence type="ECO:0000256" key="2">
    <source>
        <dbReference type="SAM" id="MobiDB-lite"/>
    </source>
</evidence>
<organism evidence="4 5">
    <name type="scientific">Helicocarpus griseus UAMH5409</name>
    <dbReference type="NCBI Taxonomy" id="1447875"/>
    <lineage>
        <taxon>Eukaryota</taxon>
        <taxon>Fungi</taxon>
        <taxon>Dikarya</taxon>
        <taxon>Ascomycota</taxon>
        <taxon>Pezizomycotina</taxon>
        <taxon>Eurotiomycetes</taxon>
        <taxon>Eurotiomycetidae</taxon>
        <taxon>Onygenales</taxon>
        <taxon>Ajellomycetaceae</taxon>
        <taxon>Helicocarpus</taxon>
    </lineage>
</organism>
<dbReference type="PANTHER" id="PTHR48081">
    <property type="entry name" value="AB HYDROLASE SUPERFAMILY PROTEIN C4A8.06C"/>
    <property type="match status" value="1"/>
</dbReference>
<dbReference type="InterPro" id="IPR050300">
    <property type="entry name" value="GDXG_lipolytic_enzyme"/>
</dbReference>
<dbReference type="SUPFAM" id="SSF53474">
    <property type="entry name" value="alpha/beta-Hydrolases"/>
    <property type="match status" value="1"/>
</dbReference>
<dbReference type="InterPro" id="IPR029058">
    <property type="entry name" value="AB_hydrolase_fold"/>
</dbReference>
<evidence type="ECO:0000259" key="3">
    <source>
        <dbReference type="Pfam" id="PF07859"/>
    </source>
</evidence>